<dbReference type="Proteomes" id="UP001299235">
    <property type="component" value="Unassembled WGS sequence"/>
</dbReference>
<accession>A0ABS8EYM3</accession>
<dbReference type="InterPro" id="IPR027417">
    <property type="entry name" value="P-loop_NTPase"/>
</dbReference>
<proteinExistence type="predicted"/>
<protein>
    <submittedName>
        <fullName evidence="1">Uncharacterized protein</fullName>
    </submittedName>
</protein>
<keyword evidence="2" id="KW-1185">Reference proteome</keyword>
<evidence type="ECO:0000313" key="2">
    <source>
        <dbReference type="Proteomes" id="UP001299235"/>
    </source>
</evidence>
<dbReference type="EMBL" id="JAJEQE010000060">
    <property type="protein sequence ID" value="MCC2150172.1"/>
    <property type="molecule type" value="Genomic_DNA"/>
</dbReference>
<sequence length="335" mass="37821">MSKAVFAICDSESMYIYNLMEYVHSRKGEEFEVQAFTGVESLCACAKEKTIEILLISGKLLCEQVRELQIRKVMVLSEGEQICELSEYSAVYKYQPADSLIAEVMDSYARVKEAPAAALFKPEVEVTGIYSPVKRTGKTSFALTLGQLLASTKAVLYLNLEEYAGFDVLMNRQFDGDISDLMYFSGSGKGNLISKLGGLVQTINNLDYIPPAFSPFDLRSIKCSEWLGLIEDLCSYSSYEVILLDFGEQVDNLPELLNRCGKIYMPVREDSMAVTKIAQYEKVMVAREYEEVLGKTIKLKLPFHSSFGKKEHYVEQLIWSELGDYVRQLIRKESG</sequence>
<name>A0ABS8EYM3_9FIRM</name>
<organism evidence="1 2">
    <name type="scientific">Hominisplanchenecus faecis</name>
    <dbReference type="NCBI Taxonomy" id="2885351"/>
    <lineage>
        <taxon>Bacteria</taxon>
        <taxon>Bacillati</taxon>
        <taxon>Bacillota</taxon>
        <taxon>Clostridia</taxon>
        <taxon>Lachnospirales</taxon>
        <taxon>Lachnospiraceae</taxon>
        <taxon>Hominisplanchenecus</taxon>
    </lineage>
</organism>
<dbReference type="Gene3D" id="3.40.50.10850">
    <property type="entry name" value="Ntrc-like two-domain protein"/>
    <property type="match status" value="1"/>
</dbReference>
<comment type="caution">
    <text evidence="1">The sequence shown here is derived from an EMBL/GenBank/DDBJ whole genome shotgun (WGS) entry which is preliminary data.</text>
</comment>
<dbReference type="SUPFAM" id="SSF52540">
    <property type="entry name" value="P-loop containing nucleoside triphosphate hydrolases"/>
    <property type="match status" value="1"/>
</dbReference>
<dbReference type="RefSeq" id="WP_173867011.1">
    <property type="nucleotide sequence ID" value="NZ_JAJEQE010000060.1"/>
</dbReference>
<reference evidence="1 2" key="1">
    <citation type="submission" date="2021-10" db="EMBL/GenBank/DDBJ databases">
        <title>Anaerobic single-cell dispensing facilitates the cultivation of human gut bacteria.</title>
        <authorList>
            <person name="Afrizal A."/>
        </authorList>
    </citation>
    <scope>NUCLEOTIDE SEQUENCE [LARGE SCALE GENOMIC DNA]</scope>
    <source>
        <strain evidence="1 2">CLA-AA-H246</strain>
    </source>
</reference>
<dbReference type="Gene3D" id="3.40.50.300">
    <property type="entry name" value="P-loop containing nucleotide triphosphate hydrolases"/>
    <property type="match status" value="1"/>
</dbReference>
<gene>
    <name evidence="1" type="ORF">LKD42_13150</name>
</gene>
<evidence type="ECO:0000313" key="1">
    <source>
        <dbReference type="EMBL" id="MCC2150172.1"/>
    </source>
</evidence>